<dbReference type="SMART" id="SM00892">
    <property type="entry name" value="Endonuclease_NS"/>
    <property type="match status" value="1"/>
</dbReference>
<dbReference type="SMART" id="SM00477">
    <property type="entry name" value="NUC"/>
    <property type="match status" value="1"/>
</dbReference>
<dbReference type="PANTHER" id="PTHR13966:SF5">
    <property type="entry name" value="ENDONUCLEASE G, MITOCHONDRIAL"/>
    <property type="match status" value="1"/>
</dbReference>
<name>A0A1Y0EPL6_9BURK</name>
<dbReference type="InterPro" id="IPR001604">
    <property type="entry name" value="Endo_G_ENPP1-like_dom"/>
</dbReference>
<dbReference type="KEGG" id="cser:CCO03_13560"/>
<feature type="binding site" evidence="2">
    <location>
        <position position="106"/>
    </location>
    <ligand>
        <name>Mg(2+)</name>
        <dbReference type="ChEBI" id="CHEBI:18420"/>
        <note>catalytic</note>
    </ligand>
</feature>
<protein>
    <submittedName>
        <fullName evidence="5">Endonuclease</fullName>
    </submittedName>
</protein>
<proteinExistence type="predicted"/>
<dbReference type="InterPro" id="IPR044925">
    <property type="entry name" value="His-Me_finger_sf"/>
</dbReference>
<dbReference type="EMBL" id="CP021455">
    <property type="protein sequence ID" value="ARU05573.1"/>
    <property type="molecule type" value="Genomic_DNA"/>
</dbReference>
<dbReference type="Gene3D" id="3.40.570.10">
    <property type="entry name" value="Extracellular Endonuclease, subunit A"/>
    <property type="match status" value="1"/>
</dbReference>
<evidence type="ECO:0000256" key="2">
    <source>
        <dbReference type="PIRSR" id="PIRSR640255-2"/>
    </source>
</evidence>
<keyword evidence="5" id="KW-0540">Nuclease</keyword>
<evidence type="ECO:0000256" key="1">
    <source>
        <dbReference type="PIRSR" id="PIRSR640255-1"/>
    </source>
</evidence>
<dbReference type="InterPro" id="IPR040255">
    <property type="entry name" value="Non-specific_endonuclease"/>
</dbReference>
<evidence type="ECO:0000313" key="5">
    <source>
        <dbReference type="EMBL" id="ARU05573.1"/>
    </source>
</evidence>
<evidence type="ECO:0000259" key="4">
    <source>
        <dbReference type="SMART" id="SM00892"/>
    </source>
</evidence>
<dbReference type="InterPro" id="IPR020821">
    <property type="entry name" value="ENPP1-3/EXOG-like_nuc-like"/>
</dbReference>
<dbReference type="GO" id="GO:0000014">
    <property type="term" value="F:single-stranded DNA endodeoxyribonuclease activity"/>
    <property type="evidence" value="ECO:0007669"/>
    <property type="project" value="TreeGrafter"/>
</dbReference>
<dbReference type="GO" id="GO:0046872">
    <property type="term" value="F:metal ion binding"/>
    <property type="evidence" value="ECO:0007669"/>
    <property type="project" value="UniProtKB-KW"/>
</dbReference>
<dbReference type="GO" id="GO:0003676">
    <property type="term" value="F:nucleic acid binding"/>
    <property type="evidence" value="ECO:0007669"/>
    <property type="project" value="InterPro"/>
</dbReference>
<feature type="domain" description="DNA/RNA non-specific endonuclease/pyrophosphatase/phosphodiesterase" evidence="4">
    <location>
        <begin position="11"/>
        <end position="203"/>
    </location>
</feature>
<dbReference type="Pfam" id="PF01223">
    <property type="entry name" value="Endonuclease_NS"/>
    <property type="match status" value="1"/>
</dbReference>
<accession>A0A1Y0EPL6</accession>
<keyword evidence="5" id="KW-0378">Hydrolase</keyword>
<feature type="active site" description="Proton acceptor" evidence="1">
    <location>
        <position position="76"/>
    </location>
</feature>
<keyword evidence="5" id="KW-0255">Endonuclease</keyword>
<keyword evidence="2" id="KW-0479">Metal-binding</keyword>
<evidence type="ECO:0000313" key="6">
    <source>
        <dbReference type="Proteomes" id="UP000196138"/>
    </source>
</evidence>
<dbReference type="AlphaFoldDB" id="A0A1Y0EPL6"/>
<organism evidence="5 6">
    <name type="scientific">Comamonas serinivorans</name>
    <dbReference type="NCBI Taxonomy" id="1082851"/>
    <lineage>
        <taxon>Bacteria</taxon>
        <taxon>Pseudomonadati</taxon>
        <taxon>Pseudomonadota</taxon>
        <taxon>Betaproteobacteria</taxon>
        <taxon>Burkholderiales</taxon>
        <taxon>Comamonadaceae</taxon>
        <taxon>Comamonas</taxon>
    </lineage>
</organism>
<dbReference type="Proteomes" id="UP000196138">
    <property type="component" value="Chromosome"/>
</dbReference>
<sequence length="207" mass="22793">MPSSSAWRELCFNSFAVLHNADTKTPVFVVERLNKASLRAAQNQQRTDQFYPEARLPFSHRAQLDDYRGSGYARGHLAPAADMSSPQAMAQSFSLANIVPQDPAHNAGAWLKIEQDTRQYVKRARGDVFVFSGPVYSGRSRAIGPGRVAVPTHLFKLVYDASTGRAWAHWQANDPKARVTAPLSYADFVQKTGLRLLASAQAAHALP</sequence>
<dbReference type="GO" id="GO:0004521">
    <property type="term" value="F:RNA endonuclease activity"/>
    <property type="evidence" value="ECO:0007669"/>
    <property type="project" value="TreeGrafter"/>
</dbReference>
<feature type="domain" description="ENPP1-3/EXOG-like endonuclease/phosphodiesterase" evidence="3">
    <location>
        <begin position="12"/>
        <end position="203"/>
    </location>
</feature>
<dbReference type="SUPFAM" id="SSF54060">
    <property type="entry name" value="His-Me finger endonucleases"/>
    <property type="match status" value="1"/>
</dbReference>
<dbReference type="PANTHER" id="PTHR13966">
    <property type="entry name" value="ENDONUCLEASE RELATED"/>
    <property type="match status" value="1"/>
</dbReference>
<dbReference type="InterPro" id="IPR044929">
    <property type="entry name" value="DNA/RNA_non-sp_Endonuclease_sf"/>
</dbReference>
<gene>
    <name evidence="5" type="ORF">CCO03_13560</name>
</gene>
<reference evidence="5 6" key="1">
    <citation type="submission" date="2017-05" db="EMBL/GenBank/DDBJ databases">
        <authorList>
            <person name="Song R."/>
            <person name="Chenine A.L."/>
            <person name="Ruprecht R.M."/>
        </authorList>
    </citation>
    <scope>NUCLEOTIDE SEQUENCE [LARGE SCALE GENOMIC DNA]</scope>
    <source>
        <strain evidence="5 6">DSM 26136</strain>
    </source>
</reference>
<keyword evidence="6" id="KW-1185">Reference proteome</keyword>
<evidence type="ECO:0000259" key="3">
    <source>
        <dbReference type="SMART" id="SM00477"/>
    </source>
</evidence>
<dbReference type="OrthoDB" id="9811262at2"/>